<dbReference type="PANTHER" id="PTHR24289:SF19">
    <property type="entry name" value="CYTOCHROME P450 FAMILY 17 POLYPEPTIDE 2"/>
    <property type="match status" value="1"/>
</dbReference>
<dbReference type="InterPro" id="IPR017972">
    <property type="entry name" value="Cyt_P450_CS"/>
</dbReference>
<keyword evidence="11" id="KW-0446">Lipid-binding</keyword>
<reference evidence="23" key="1">
    <citation type="journal article" date="2014" name="Nature">
        <title>Elephant shark genome provides unique insights into gnathostome evolution.</title>
        <authorList>
            <consortium name="International Elephant Shark Genome Sequencing Consortium"/>
            <person name="Venkatesh B."/>
            <person name="Lee A.P."/>
            <person name="Ravi V."/>
            <person name="Maurya A.K."/>
            <person name="Lian M.M."/>
            <person name="Swann J.B."/>
            <person name="Ohta Y."/>
            <person name="Flajnik M.F."/>
            <person name="Sutoh Y."/>
            <person name="Kasahara M."/>
            <person name="Hoon S."/>
            <person name="Gangu V."/>
            <person name="Roy S.W."/>
            <person name="Irimia M."/>
            <person name="Korzh V."/>
            <person name="Kondrychyn I."/>
            <person name="Lim Z.W."/>
            <person name="Tay B.H."/>
            <person name="Tohari S."/>
            <person name="Kong K.W."/>
            <person name="Ho S."/>
            <person name="Lorente-Galdos B."/>
            <person name="Quilez J."/>
            <person name="Marques-Bonet T."/>
            <person name="Raney B.J."/>
            <person name="Ingham P.W."/>
            <person name="Tay A."/>
            <person name="Hillier L.W."/>
            <person name="Minx P."/>
            <person name="Boehm T."/>
            <person name="Wilson R.K."/>
            <person name="Brenner S."/>
            <person name="Warren W.C."/>
        </authorList>
    </citation>
    <scope>NUCLEOTIDE SEQUENCE</scope>
    <source>
        <tissue evidence="23">Kidney</tissue>
    </source>
</reference>
<evidence type="ECO:0000256" key="2">
    <source>
        <dbReference type="ARBA" id="ARBA00004586"/>
    </source>
</evidence>
<dbReference type="PROSITE" id="PS00086">
    <property type="entry name" value="CYTOCHROME_P450"/>
    <property type="match status" value="1"/>
</dbReference>
<keyword evidence="10 22" id="KW-0503">Monooxygenase</keyword>
<keyword evidence="6" id="KW-0256">Endoplasmic reticulum</keyword>
<dbReference type="GO" id="GO:0004509">
    <property type="term" value="F:steroid 21-monooxygenase activity"/>
    <property type="evidence" value="ECO:0007669"/>
    <property type="project" value="UniProtKB-EC"/>
</dbReference>
<sequence>MLLLLAYVSALLGAMLFLASLWQGQRGWWAEGSMGCVPALPVLGSLLSLRGADPPHLILSRLAARYGDPYSLYLGPHLTVVVSSPALAREVLLHKGRVFGGRPRMVSTDLLSRGGCDVAFADLGPCWRRQRHLLYSASTGARTEGSRLEAIVCQEAEALCCQVLARGDEGFDPDALLTGTVTNVICRLVFGSSYRPGDTELETVMACINGIAETAGNSGLVDTFPWLQVFPNQKLKKLRESVRIRDELLTRKLREHQATLCPGQSRDLLDALLHDQQAVGGAGGEAGRVALTEDHVLMTAADAFGAGVETTATTLRWAIAFLLHHPEVQTRVQGEMDAVVGAREPRLTDRGRLPLLEATIHEVLRIRPIAPLLIPHVALADTSIGEHTIPKGTRVILNMWAIHHNPVTWDHPERFNPDRFVDGGDHRVSPGGFLPFGAGPRACVGEAVARVQLFLLLSWLLQRFTFCPAPGHGLPDLQGRSGLILQPDSYWVCASPREGWAQGTGQQ</sequence>
<comment type="subcellular location">
    <subcellularLocation>
        <location evidence="2">Endoplasmic reticulum membrane</location>
    </subcellularLocation>
    <subcellularLocation>
        <location evidence="1">Microsome membrane</location>
        <topology evidence="1">Peripheral membrane protein</topology>
    </subcellularLocation>
</comment>
<evidence type="ECO:0000256" key="19">
    <source>
        <dbReference type="ARBA" id="ARBA00044304"/>
    </source>
</evidence>
<dbReference type="FunFam" id="1.10.630.10:FF:000049">
    <property type="entry name" value="steroid 21-hydroxylase isoform X1"/>
    <property type="match status" value="1"/>
</dbReference>
<dbReference type="AlphaFoldDB" id="V9KSJ6"/>
<evidence type="ECO:0000256" key="5">
    <source>
        <dbReference type="ARBA" id="ARBA00022723"/>
    </source>
</evidence>
<evidence type="ECO:0000256" key="1">
    <source>
        <dbReference type="ARBA" id="ARBA00004174"/>
    </source>
</evidence>
<evidence type="ECO:0000256" key="3">
    <source>
        <dbReference type="ARBA" id="ARBA00010617"/>
    </source>
</evidence>
<evidence type="ECO:0000256" key="4">
    <source>
        <dbReference type="ARBA" id="ARBA00022617"/>
    </source>
</evidence>
<dbReference type="EMBL" id="JW869320">
    <property type="protein sequence ID" value="AFP01838.1"/>
    <property type="molecule type" value="mRNA"/>
</dbReference>
<dbReference type="GO" id="GO:0005506">
    <property type="term" value="F:iron ion binding"/>
    <property type="evidence" value="ECO:0007669"/>
    <property type="project" value="InterPro"/>
</dbReference>
<evidence type="ECO:0000256" key="21">
    <source>
        <dbReference type="PIRSR" id="PIRSR602401-1"/>
    </source>
</evidence>
<dbReference type="SUPFAM" id="SSF48264">
    <property type="entry name" value="Cytochrome P450"/>
    <property type="match status" value="1"/>
</dbReference>
<feature type="binding site" description="axial binding residue" evidence="21">
    <location>
        <position position="443"/>
    </location>
    <ligand>
        <name>heme</name>
        <dbReference type="ChEBI" id="CHEBI:30413"/>
    </ligand>
    <ligandPart>
        <name>Fe</name>
        <dbReference type="ChEBI" id="CHEBI:18248"/>
    </ligandPart>
</feature>
<evidence type="ECO:0000256" key="11">
    <source>
        <dbReference type="ARBA" id="ARBA00023121"/>
    </source>
</evidence>
<dbReference type="InterPro" id="IPR001128">
    <property type="entry name" value="Cyt_P450"/>
</dbReference>
<keyword evidence="9 21" id="KW-0408">Iron</keyword>
<evidence type="ECO:0000256" key="14">
    <source>
        <dbReference type="ARBA" id="ARBA00044040"/>
    </source>
</evidence>
<evidence type="ECO:0000256" key="17">
    <source>
        <dbReference type="ARBA" id="ARBA00044265"/>
    </source>
</evidence>
<keyword evidence="7" id="KW-0492">Microsome</keyword>
<dbReference type="GO" id="GO:0008289">
    <property type="term" value="F:lipid binding"/>
    <property type="evidence" value="ECO:0007669"/>
    <property type="project" value="UniProtKB-KW"/>
</dbReference>
<evidence type="ECO:0000256" key="20">
    <source>
        <dbReference type="ARBA" id="ARBA00044342"/>
    </source>
</evidence>
<dbReference type="GO" id="GO:0042448">
    <property type="term" value="P:progesterone metabolic process"/>
    <property type="evidence" value="ECO:0007669"/>
    <property type="project" value="TreeGrafter"/>
</dbReference>
<evidence type="ECO:0000256" key="9">
    <source>
        <dbReference type="ARBA" id="ARBA00023004"/>
    </source>
</evidence>
<keyword evidence="13" id="KW-0755">Steroidogenesis</keyword>
<evidence type="ECO:0000256" key="6">
    <source>
        <dbReference type="ARBA" id="ARBA00022824"/>
    </source>
</evidence>
<proteinExistence type="evidence at transcript level"/>
<dbReference type="GO" id="GO:0006694">
    <property type="term" value="P:steroid biosynthetic process"/>
    <property type="evidence" value="ECO:0007669"/>
    <property type="project" value="UniProtKB-KW"/>
</dbReference>
<evidence type="ECO:0000256" key="7">
    <source>
        <dbReference type="ARBA" id="ARBA00022848"/>
    </source>
</evidence>
<evidence type="ECO:0000256" key="15">
    <source>
        <dbReference type="ARBA" id="ARBA00044116"/>
    </source>
</evidence>
<dbReference type="InterPro" id="IPR002401">
    <property type="entry name" value="Cyt_P450_E_grp-I"/>
</dbReference>
<dbReference type="PANTHER" id="PTHR24289">
    <property type="entry name" value="STEROID 17-ALPHA-HYDROXYLASE/17,20 LYASE"/>
    <property type="match status" value="1"/>
</dbReference>
<evidence type="ECO:0000256" key="18">
    <source>
        <dbReference type="ARBA" id="ARBA00044282"/>
    </source>
</evidence>
<evidence type="ECO:0000256" key="13">
    <source>
        <dbReference type="ARBA" id="ARBA00023250"/>
    </source>
</evidence>
<keyword evidence="5 21" id="KW-0479">Metal-binding</keyword>
<evidence type="ECO:0000313" key="23">
    <source>
        <dbReference type="EMBL" id="AFP01838.1"/>
    </source>
</evidence>
<dbReference type="PRINTS" id="PR00463">
    <property type="entry name" value="EP450I"/>
</dbReference>
<comment type="cofactor">
    <cofactor evidence="21">
        <name>heme</name>
        <dbReference type="ChEBI" id="CHEBI:30413"/>
    </cofactor>
</comment>
<name>V9KSJ6_CALMI</name>
<comment type="similarity">
    <text evidence="3 22">Belongs to the cytochrome P450 family.</text>
</comment>
<organism evidence="23">
    <name type="scientific">Callorhinchus milii</name>
    <name type="common">Ghost shark</name>
    <dbReference type="NCBI Taxonomy" id="7868"/>
    <lineage>
        <taxon>Eukaryota</taxon>
        <taxon>Metazoa</taxon>
        <taxon>Chordata</taxon>
        <taxon>Craniata</taxon>
        <taxon>Vertebrata</taxon>
        <taxon>Chondrichthyes</taxon>
        <taxon>Holocephali</taxon>
        <taxon>Chimaeriformes</taxon>
        <taxon>Callorhinchidae</taxon>
        <taxon>Callorhinchus</taxon>
    </lineage>
</organism>
<accession>V9KSJ6</accession>
<evidence type="ECO:0000256" key="8">
    <source>
        <dbReference type="ARBA" id="ARBA00023002"/>
    </source>
</evidence>
<keyword evidence="12" id="KW-0472">Membrane</keyword>
<evidence type="ECO:0000256" key="16">
    <source>
        <dbReference type="ARBA" id="ARBA00044217"/>
    </source>
</evidence>
<protein>
    <recommendedName>
        <fullName evidence="15">Steroid 21-hydroxylase</fullName>
        <ecNumber evidence="14">1.14.14.16</ecNumber>
    </recommendedName>
    <alternativeName>
        <fullName evidence="19">21-OHase</fullName>
    </alternativeName>
    <alternativeName>
        <fullName evidence="16">Cytochrome P-450c21</fullName>
    </alternativeName>
    <alternativeName>
        <fullName evidence="20">Cytochrome P450 21</fullName>
    </alternativeName>
    <alternativeName>
        <fullName evidence="18">Cytochrome P450 XXI</fullName>
    </alternativeName>
    <alternativeName>
        <fullName evidence="17">Cytochrome P450-C21</fullName>
    </alternativeName>
</protein>
<dbReference type="Pfam" id="PF00067">
    <property type="entry name" value="p450"/>
    <property type="match status" value="1"/>
</dbReference>
<keyword evidence="4 21" id="KW-0349">Heme</keyword>
<dbReference type="EC" id="1.14.14.16" evidence="14"/>
<evidence type="ECO:0000256" key="22">
    <source>
        <dbReference type="RuleBase" id="RU000461"/>
    </source>
</evidence>
<dbReference type="GO" id="GO:0005789">
    <property type="term" value="C:endoplasmic reticulum membrane"/>
    <property type="evidence" value="ECO:0007669"/>
    <property type="project" value="UniProtKB-SubCell"/>
</dbReference>
<dbReference type="GO" id="GO:0020037">
    <property type="term" value="F:heme binding"/>
    <property type="evidence" value="ECO:0007669"/>
    <property type="project" value="InterPro"/>
</dbReference>
<dbReference type="PRINTS" id="PR00385">
    <property type="entry name" value="P450"/>
</dbReference>
<evidence type="ECO:0000256" key="10">
    <source>
        <dbReference type="ARBA" id="ARBA00023033"/>
    </source>
</evidence>
<dbReference type="Gene3D" id="1.10.630.10">
    <property type="entry name" value="Cytochrome P450"/>
    <property type="match status" value="1"/>
</dbReference>
<dbReference type="InterPro" id="IPR036396">
    <property type="entry name" value="Cyt_P450_sf"/>
</dbReference>
<dbReference type="GO" id="GO:0004508">
    <property type="term" value="F:steroid 17-alpha-monooxygenase activity"/>
    <property type="evidence" value="ECO:0007669"/>
    <property type="project" value="TreeGrafter"/>
</dbReference>
<evidence type="ECO:0000256" key="12">
    <source>
        <dbReference type="ARBA" id="ARBA00023136"/>
    </source>
</evidence>
<dbReference type="GO" id="GO:0042446">
    <property type="term" value="P:hormone biosynthetic process"/>
    <property type="evidence" value="ECO:0007669"/>
    <property type="project" value="TreeGrafter"/>
</dbReference>
<keyword evidence="8 22" id="KW-0560">Oxidoreductase</keyword>